<dbReference type="InterPro" id="IPR050645">
    <property type="entry name" value="Histidine_acid_phosphatase"/>
</dbReference>
<comment type="catalytic activity">
    <reaction evidence="1">
        <text>a phosphate monoester + H2O = an alcohol + phosphate</text>
        <dbReference type="Rhea" id="RHEA:15017"/>
        <dbReference type="ChEBI" id="CHEBI:15377"/>
        <dbReference type="ChEBI" id="CHEBI:30879"/>
        <dbReference type="ChEBI" id="CHEBI:43474"/>
        <dbReference type="ChEBI" id="CHEBI:67140"/>
        <dbReference type="EC" id="3.1.3.2"/>
    </reaction>
</comment>
<evidence type="ECO:0000256" key="4">
    <source>
        <dbReference type="ARBA" id="ARBA00022729"/>
    </source>
</evidence>
<dbReference type="Proteomes" id="UP000663856">
    <property type="component" value="Unassembled WGS sequence"/>
</dbReference>
<keyword evidence="4 8" id="KW-0732">Signal</keyword>
<dbReference type="Proteomes" id="UP000663824">
    <property type="component" value="Unassembled WGS sequence"/>
</dbReference>
<evidence type="ECO:0000256" key="6">
    <source>
        <dbReference type="ARBA" id="ARBA00023157"/>
    </source>
</evidence>
<comment type="similarity">
    <text evidence="2">Belongs to the histidine acid phosphatase family.</text>
</comment>
<dbReference type="EMBL" id="CAJNOV010016416">
    <property type="protein sequence ID" value="CAF1590152.1"/>
    <property type="molecule type" value="Genomic_DNA"/>
</dbReference>
<comment type="caution">
    <text evidence="11">The sequence shown here is derived from an EMBL/GenBank/DDBJ whole genome shotgun (WGS) entry which is preliminary data.</text>
</comment>
<dbReference type="SUPFAM" id="SSF53254">
    <property type="entry name" value="Phosphoglycerate mutase-like"/>
    <property type="match status" value="1"/>
</dbReference>
<evidence type="ECO:0000256" key="3">
    <source>
        <dbReference type="ARBA" id="ARBA00012646"/>
    </source>
</evidence>
<dbReference type="EMBL" id="CAJNRF010007872">
    <property type="protein sequence ID" value="CAF2095381.1"/>
    <property type="molecule type" value="Genomic_DNA"/>
</dbReference>
<evidence type="ECO:0000256" key="5">
    <source>
        <dbReference type="ARBA" id="ARBA00022801"/>
    </source>
</evidence>
<dbReference type="PANTHER" id="PTHR11567:SF211">
    <property type="entry name" value="PROSTATIC ACID PHOSPHATASE"/>
    <property type="match status" value="1"/>
</dbReference>
<evidence type="ECO:0000313" key="11">
    <source>
        <dbReference type="EMBL" id="CAF2029167.1"/>
    </source>
</evidence>
<protein>
    <recommendedName>
        <fullName evidence="3">acid phosphatase</fullName>
        <ecNumber evidence="3">3.1.3.2</ecNumber>
    </recommendedName>
</protein>
<evidence type="ECO:0000313" key="12">
    <source>
        <dbReference type="EMBL" id="CAF2095381.1"/>
    </source>
</evidence>
<dbReference type="CDD" id="cd07061">
    <property type="entry name" value="HP_HAP_like"/>
    <property type="match status" value="1"/>
</dbReference>
<dbReference type="Gene3D" id="3.40.50.1240">
    <property type="entry name" value="Phosphoglycerate mutase-like"/>
    <property type="match status" value="1"/>
</dbReference>
<feature type="chain" id="PRO_5036230320" description="acid phosphatase" evidence="8">
    <location>
        <begin position="19"/>
        <end position="386"/>
    </location>
</feature>
<evidence type="ECO:0000313" key="13">
    <source>
        <dbReference type="EMBL" id="CAF2109002.1"/>
    </source>
</evidence>
<dbReference type="EMBL" id="CAJNRE010012297">
    <property type="protein sequence ID" value="CAF2109002.1"/>
    <property type="molecule type" value="Genomic_DNA"/>
</dbReference>
<dbReference type="EC" id="3.1.3.2" evidence="3"/>
<evidence type="ECO:0000313" key="14">
    <source>
        <dbReference type="Proteomes" id="UP000663887"/>
    </source>
</evidence>
<evidence type="ECO:0000256" key="7">
    <source>
        <dbReference type="ARBA" id="ARBA00023180"/>
    </source>
</evidence>
<feature type="signal peptide" evidence="8">
    <location>
        <begin position="1"/>
        <end position="18"/>
    </location>
</feature>
<keyword evidence="5" id="KW-0378">Hydrolase</keyword>
<sequence>MLYSVVVILLIFNGYNDARKLIGTHIILRHGERTPSYLYPTDPNDSHFWPNGLGQLTIRGRLEHVTLGQYIRERYSDLLNSTYVASEITIRSSDYDRTLMSAYSNLVGLYPSTKNFELSESFPQSNTWPESLPWQPIPVHTVPKSIDYLMAVGSCNQYEELVEILRKSSSIQQLNDEFRDFFTFLEKHTNQSIADIFIAWDIADTILIEAVYNVAPAWVTPSILRQLRQISDLCFYHLLYSYRINRLRGGPLIRDILNNIEKITTNNEQGRKAKLYFGHDITVSAILAFLDVNYVHQPPFASGLFFDLYQQDDNSYAIQLEYLNKTNSQDTQIITLPECLNAMCPLERFIELYEEKLPGDMDKECKSAKTKRTYSRIHHVSFVSES</sequence>
<dbReference type="Proteomes" id="UP000663855">
    <property type="component" value="Unassembled WGS sequence"/>
</dbReference>
<organism evidence="11 14">
    <name type="scientific">Rotaria magnacalcarata</name>
    <dbReference type="NCBI Taxonomy" id="392030"/>
    <lineage>
        <taxon>Eukaryota</taxon>
        <taxon>Metazoa</taxon>
        <taxon>Spiralia</taxon>
        <taxon>Gnathifera</taxon>
        <taxon>Rotifera</taxon>
        <taxon>Eurotatoria</taxon>
        <taxon>Bdelloidea</taxon>
        <taxon>Philodinida</taxon>
        <taxon>Philodinidae</taxon>
        <taxon>Rotaria</taxon>
    </lineage>
</organism>
<dbReference type="EMBL" id="CAJNRG010001193">
    <property type="protein sequence ID" value="CAF2029167.1"/>
    <property type="molecule type" value="Genomic_DNA"/>
</dbReference>
<dbReference type="OrthoDB" id="258392at2759"/>
<evidence type="ECO:0000256" key="2">
    <source>
        <dbReference type="ARBA" id="ARBA00005375"/>
    </source>
</evidence>
<gene>
    <name evidence="9" type="ORF">CJN711_LOCUS33938</name>
    <name evidence="10" type="ORF">KQP761_LOCUS35904</name>
    <name evidence="13" type="ORF">MBJ925_LOCUS23808</name>
    <name evidence="12" type="ORF">WKI299_LOCUS19039</name>
    <name evidence="11" type="ORF">XDN619_LOCUS4861</name>
</gene>
<dbReference type="Proteomes" id="UP000663834">
    <property type="component" value="Unassembled WGS sequence"/>
</dbReference>
<accession>A0A816N454</accession>
<dbReference type="InterPro" id="IPR029033">
    <property type="entry name" value="His_PPase_superfam"/>
</dbReference>
<reference evidence="11" key="1">
    <citation type="submission" date="2021-02" db="EMBL/GenBank/DDBJ databases">
        <authorList>
            <person name="Nowell W R."/>
        </authorList>
    </citation>
    <scope>NUCLEOTIDE SEQUENCE</scope>
</reference>
<dbReference type="AlphaFoldDB" id="A0A816N454"/>
<dbReference type="GO" id="GO:0003993">
    <property type="term" value="F:acid phosphatase activity"/>
    <property type="evidence" value="ECO:0007669"/>
    <property type="project" value="UniProtKB-EC"/>
</dbReference>
<evidence type="ECO:0000256" key="8">
    <source>
        <dbReference type="SAM" id="SignalP"/>
    </source>
</evidence>
<name>A0A816N454_9BILA</name>
<evidence type="ECO:0000313" key="10">
    <source>
        <dbReference type="EMBL" id="CAF1678208.1"/>
    </source>
</evidence>
<dbReference type="Proteomes" id="UP000663887">
    <property type="component" value="Unassembled WGS sequence"/>
</dbReference>
<proteinExistence type="inferred from homology"/>
<dbReference type="PANTHER" id="PTHR11567">
    <property type="entry name" value="ACID PHOSPHATASE-RELATED"/>
    <property type="match status" value="1"/>
</dbReference>
<evidence type="ECO:0000313" key="9">
    <source>
        <dbReference type="EMBL" id="CAF1590152.1"/>
    </source>
</evidence>
<dbReference type="InterPro" id="IPR000560">
    <property type="entry name" value="His_Pase_clade-2"/>
</dbReference>
<dbReference type="Pfam" id="PF00328">
    <property type="entry name" value="His_Phos_2"/>
    <property type="match status" value="1"/>
</dbReference>
<evidence type="ECO:0000256" key="1">
    <source>
        <dbReference type="ARBA" id="ARBA00000032"/>
    </source>
</evidence>
<keyword evidence="6" id="KW-1015">Disulfide bond</keyword>
<keyword evidence="7" id="KW-0325">Glycoprotein</keyword>
<dbReference type="EMBL" id="CAJNOW010020251">
    <property type="protein sequence ID" value="CAF1678208.1"/>
    <property type="molecule type" value="Genomic_DNA"/>
</dbReference>